<comment type="caution">
    <text evidence="6">Lacks conserved residue(s) required for the propagation of feature annotation.</text>
</comment>
<dbReference type="AlphaFoldDB" id="A0A8I2YHG5"/>
<keyword evidence="3 6" id="KW-0518">Myosin</keyword>
<dbReference type="GO" id="GO:0016787">
    <property type="term" value="F:hydrolase activity"/>
    <property type="evidence" value="ECO:0007669"/>
    <property type="project" value="UniProtKB-KW"/>
</dbReference>
<name>A0A8I2YHG5_9AGAM</name>
<evidence type="ECO:0000256" key="6">
    <source>
        <dbReference type="PROSITE-ProRule" id="PRU00782"/>
    </source>
</evidence>
<dbReference type="Gene3D" id="1.20.58.530">
    <property type="match status" value="1"/>
</dbReference>
<keyword evidence="4" id="KW-0505">Motor protein</keyword>
<reference evidence="8" key="1">
    <citation type="submission" date="2021-03" db="EMBL/GenBank/DDBJ databases">
        <title>Evolutionary innovations through gain and loss of genes in the ectomycorrhizal Boletales.</title>
        <authorList>
            <person name="Wu G."/>
            <person name="Miyauchi S."/>
            <person name="Morin E."/>
            <person name="Yang Z.-L."/>
            <person name="Xu J."/>
            <person name="Martin F.M."/>
        </authorList>
    </citation>
    <scope>NUCLEOTIDE SEQUENCE</scope>
    <source>
        <strain evidence="8">BR01</strain>
    </source>
</reference>
<evidence type="ECO:0000256" key="3">
    <source>
        <dbReference type="ARBA" id="ARBA00023123"/>
    </source>
</evidence>
<dbReference type="Pfam" id="PF00063">
    <property type="entry name" value="Myosin_head"/>
    <property type="match status" value="1"/>
</dbReference>
<evidence type="ECO:0000313" key="9">
    <source>
        <dbReference type="Proteomes" id="UP000683000"/>
    </source>
</evidence>
<protein>
    <submittedName>
        <fullName evidence="8">P-loop containing nucleoside triphosphate hydrolase protein</fullName>
    </submittedName>
</protein>
<dbReference type="PROSITE" id="PS51456">
    <property type="entry name" value="MYOSIN_MOTOR"/>
    <property type="match status" value="1"/>
</dbReference>
<dbReference type="PANTHER" id="PTHR13140:SF550">
    <property type="entry name" value="MYOSIN-IIIB ISOFORM X1"/>
    <property type="match status" value="1"/>
</dbReference>
<dbReference type="Gene3D" id="1.10.10.820">
    <property type="match status" value="1"/>
</dbReference>
<keyword evidence="1" id="KW-0547">Nucleotide-binding</keyword>
<dbReference type="InterPro" id="IPR001609">
    <property type="entry name" value="Myosin_head_motor_dom-like"/>
</dbReference>
<gene>
    <name evidence="8" type="ORF">JVT61DRAFT_9441</name>
</gene>
<keyword evidence="9" id="KW-1185">Reference proteome</keyword>
<keyword evidence="5 6" id="KW-0009">Actin-binding</keyword>
<dbReference type="GO" id="GO:0005737">
    <property type="term" value="C:cytoplasm"/>
    <property type="evidence" value="ECO:0007669"/>
    <property type="project" value="TreeGrafter"/>
</dbReference>
<comment type="caution">
    <text evidence="8">The sequence shown here is derived from an EMBL/GenBank/DDBJ whole genome shotgun (WGS) entry which is preliminary data.</text>
</comment>
<organism evidence="8 9">
    <name type="scientific">Boletus reticuloceps</name>
    <dbReference type="NCBI Taxonomy" id="495285"/>
    <lineage>
        <taxon>Eukaryota</taxon>
        <taxon>Fungi</taxon>
        <taxon>Dikarya</taxon>
        <taxon>Basidiomycota</taxon>
        <taxon>Agaricomycotina</taxon>
        <taxon>Agaricomycetes</taxon>
        <taxon>Agaricomycetidae</taxon>
        <taxon>Boletales</taxon>
        <taxon>Boletineae</taxon>
        <taxon>Boletaceae</taxon>
        <taxon>Boletoideae</taxon>
        <taxon>Boletus</taxon>
    </lineage>
</organism>
<proteinExistence type="inferred from homology"/>
<dbReference type="OrthoDB" id="370884at2759"/>
<dbReference type="Proteomes" id="UP000683000">
    <property type="component" value="Unassembled WGS sequence"/>
</dbReference>
<evidence type="ECO:0000256" key="4">
    <source>
        <dbReference type="ARBA" id="ARBA00023175"/>
    </source>
</evidence>
<evidence type="ECO:0000259" key="7">
    <source>
        <dbReference type="PROSITE" id="PS51456"/>
    </source>
</evidence>
<evidence type="ECO:0000256" key="1">
    <source>
        <dbReference type="ARBA" id="ARBA00022741"/>
    </source>
</evidence>
<dbReference type="GO" id="GO:0005524">
    <property type="term" value="F:ATP binding"/>
    <property type="evidence" value="ECO:0007669"/>
    <property type="project" value="UniProtKB-KW"/>
</dbReference>
<dbReference type="GO" id="GO:0016020">
    <property type="term" value="C:membrane"/>
    <property type="evidence" value="ECO:0007669"/>
    <property type="project" value="TreeGrafter"/>
</dbReference>
<feature type="domain" description="Myosin motor" evidence="7">
    <location>
        <begin position="1"/>
        <end position="332"/>
    </location>
</feature>
<comment type="similarity">
    <text evidence="6">Belongs to the TRAFAC class myosin-kinesin ATPase superfamily. Myosin family.</text>
</comment>
<dbReference type="InterPro" id="IPR036961">
    <property type="entry name" value="Kinesin_motor_dom_sf"/>
</dbReference>
<dbReference type="SUPFAM" id="SSF52540">
    <property type="entry name" value="P-loop containing nucleoside triphosphate hydrolases"/>
    <property type="match status" value="1"/>
</dbReference>
<dbReference type="InterPro" id="IPR027417">
    <property type="entry name" value="P-loop_NTPase"/>
</dbReference>
<dbReference type="EMBL" id="JAGFBS010000034">
    <property type="protein sequence ID" value="KAG6371428.1"/>
    <property type="molecule type" value="Genomic_DNA"/>
</dbReference>
<keyword evidence="8" id="KW-0378">Hydrolase</keyword>
<dbReference type="Gene3D" id="3.40.850.10">
    <property type="entry name" value="Kinesin motor domain"/>
    <property type="match status" value="1"/>
</dbReference>
<sequence>MLHSAHYLDTTGNKTSLPPHIFQLVNNAYHMRRGPSSSMVKLAMEVRNWAPHYKAALGVVSFRLQARDPGPCSRIHHRIKTQYQYLGHHTSTGTCTNGLHDDDANCFEQLKMALKSVGLSKRHVAQTCQLVAAILHLSNIKFTIDHSCDMDAAVAHNVDVLGIVAEFLSIQPPALESMLAYKTKLVKRELCTIFLDTDGTSDNHDDPAKTHYTLLFIWLNEHINQCLCRDDFDTVIGLFDLPGPQHMTSRPNSFDQFCINFANEQGISRFVPLVPYFNNTECVHTLQNKPRGLIHIMDDQACWSHKKTNLTMVEAFGKRWGNHSSFNIRPVD</sequence>
<dbReference type="PANTHER" id="PTHR13140">
    <property type="entry name" value="MYOSIN"/>
    <property type="match status" value="1"/>
</dbReference>
<accession>A0A8I2YHG5</accession>
<dbReference type="GO" id="GO:0007015">
    <property type="term" value="P:actin filament organization"/>
    <property type="evidence" value="ECO:0007669"/>
    <property type="project" value="TreeGrafter"/>
</dbReference>
<dbReference type="Gene3D" id="1.20.120.720">
    <property type="entry name" value="Myosin VI head, motor domain, U50 subdomain"/>
    <property type="match status" value="1"/>
</dbReference>
<dbReference type="SMART" id="SM00242">
    <property type="entry name" value="MYSc"/>
    <property type="match status" value="1"/>
</dbReference>
<dbReference type="GO" id="GO:0016459">
    <property type="term" value="C:myosin complex"/>
    <property type="evidence" value="ECO:0007669"/>
    <property type="project" value="UniProtKB-KW"/>
</dbReference>
<keyword evidence="2" id="KW-0067">ATP-binding</keyword>
<dbReference type="GO" id="GO:0051015">
    <property type="term" value="F:actin filament binding"/>
    <property type="evidence" value="ECO:0007669"/>
    <property type="project" value="TreeGrafter"/>
</dbReference>
<evidence type="ECO:0000256" key="5">
    <source>
        <dbReference type="ARBA" id="ARBA00023203"/>
    </source>
</evidence>
<dbReference type="GO" id="GO:0000146">
    <property type="term" value="F:microfilament motor activity"/>
    <property type="evidence" value="ECO:0007669"/>
    <property type="project" value="TreeGrafter"/>
</dbReference>
<evidence type="ECO:0000313" key="8">
    <source>
        <dbReference type="EMBL" id="KAG6371428.1"/>
    </source>
</evidence>
<evidence type="ECO:0000256" key="2">
    <source>
        <dbReference type="ARBA" id="ARBA00022840"/>
    </source>
</evidence>